<keyword evidence="1" id="KW-0812">Transmembrane</keyword>
<accession>A0A286RG74</accession>
<dbReference type="EMBL" id="CP018477">
    <property type="protein sequence ID" value="ASV74954.1"/>
    <property type="molecule type" value="Genomic_DNA"/>
</dbReference>
<evidence type="ECO:0000313" key="2">
    <source>
        <dbReference type="EMBL" id="ASV74954.1"/>
    </source>
</evidence>
<dbReference type="KEGG" id="ttf:THTE_2352"/>
<dbReference type="RefSeq" id="WP_095415142.1">
    <property type="nucleotide sequence ID" value="NZ_CP018477.1"/>
</dbReference>
<keyword evidence="3" id="KW-1185">Reference proteome</keyword>
<keyword evidence="1" id="KW-0472">Membrane</keyword>
<feature type="transmembrane region" description="Helical" evidence="1">
    <location>
        <begin position="6"/>
        <end position="23"/>
    </location>
</feature>
<reference evidence="2 3" key="1">
    <citation type="journal article" name="Front. Microbiol.">
        <title>Sugar Metabolism of the First Thermophilic Planctomycete Thermogutta terrifontis: Comparative Genomic and Transcriptomic Approaches.</title>
        <authorList>
            <person name="Elcheninov A.G."/>
            <person name="Menzel P."/>
            <person name="Gudbergsdottir S.R."/>
            <person name="Slesarev A.I."/>
            <person name="Kadnikov V.V."/>
            <person name="Krogh A."/>
            <person name="Bonch-Osmolovskaya E.A."/>
            <person name="Peng X."/>
            <person name="Kublanov I.V."/>
        </authorList>
    </citation>
    <scope>NUCLEOTIDE SEQUENCE [LARGE SCALE GENOMIC DNA]</scope>
    <source>
        <strain evidence="2 3">R1</strain>
    </source>
</reference>
<protein>
    <recommendedName>
        <fullName evidence="4">DUF2304 domain-containing protein</fullName>
    </recommendedName>
</protein>
<dbReference type="Proteomes" id="UP000215086">
    <property type="component" value="Chromosome"/>
</dbReference>
<proteinExistence type="predicted"/>
<organism evidence="2 3">
    <name type="scientific">Thermogutta terrifontis</name>
    <dbReference type="NCBI Taxonomy" id="1331910"/>
    <lineage>
        <taxon>Bacteria</taxon>
        <taxon>Pseudomonadati</taxon>
        <taxon>Planctomycetota</taxon>
        <taxon>Planctomycetia</taxon>
        <taxon>Pirellulales</taxon>
        <taxon>Thermoguttaceae</taxon>
        <taxon>Thermogutta</taxon>
    </lineage>
</organism>
<evidence type="ECO:0000256" key="1">
    <source>
        <dbReference type="SAM" id="Phobius"/>
    </source>
</evidence>
<evidence type="ECO:0000313" key="3">
    <source>
        <dbReference type="Proteomes" id="UP000215086"/>
    </source>
</evidence>
<sequence length="112" mass="12784">MNLFQIVFVPLCAFAALSNLWRLRRGQTSWLAGLFWFVVWTAGAVAIAYPPITSLAASAFGITRGSDFVLYLVTLGLLFFLRVFYNRYRRLENMVTQLAREMAIRQALTGRE</sequence>
<gene>
    <name evidence="2" type="ORF">THTE_2352</name>
</gene>
<name>A0A286RG74_9BACT</name>
<dbReference type="AlphaFoldDB" id="A0A286RG74"/>
<feature type="transmembrane region" description="Helical" evidence="1">
    <location>
        <begin position="30"/>
        <end position="48"/>
    </location>
</feature>
<dbReference type="InterPro" id="IPR019277">
    <property type="entry name" value="DUF2304"/>
</dbReference>
<dbReference type="Pfam" id="PF10066">
    <property type="entry name" value="DUF2304"/>
    <property type="match status" value="1"/>
</dbReference>
<evidence type="ECO:0008006" key="4">
    <source>
        <dbReference type="Google" id="ProtNLM"/>
    </source>
</evidence>
<feature type="transmembrane region" description="Helical" evidence="1">
    <location>
        <begin position="68"/>
        <end position="85"/>
    </location>
</feature>
<keyword evidence="1" id="KW-1133">Transmembrane helix</keyword>